<gene>
    <name evidence="2" type="ORF">EWB00_001169</name>
</gene>
<feature type="region of interest" description="Disordered" evidence="1">
    <location>
        <begin position="1"/>
        <end position="27"/>
    </location>
</feature>
<feature type="non-terminal residue" evidence="2">
    <location>
        <position position="146"/>
    </location>
</feature>
<organism evidence="2 3">
    <name type="scientific">Schistosoma japonicum</name>
    <name type="common">Blood fluke</name>
    <dbReference type="NCBI Taxonomy" id="6182"/>
    <lineage>
        <taxon>Eukaryota</taxon>
        <taxon>Metazoa</taxon>
        <taxon>Spiralia</taxon>
        <taxon>Lophotrochozoa</taxon>
        <taxon>Platyhelminthes</taxon>
        <taxon>Trematoda</taxon>
        <taxon>Digenea</taxon>
        <taxon>Strigeidida</taxon>
        <taxon>Schistosomatoidea</taxon>
        <taxon>Schistosomatidae</taxon>
        <taxon>Schistosoma</taxon>
    </lineage>
</organism>
<proteinExistence type="predicted"/>
<keyword evidence="3" id="KW-1185">Reference proteome</keyword>
<accession>A0A4Z2CK00</accession>
<dbReference type="AlphaFoldDB" id="A0A4Z2CK00"/>
<evidence type="ECO:0000256" key="1">
    <source>
        <dbReference type="SAM" id="MobiDB-lite"/>
    </source>
</evidence>
<evidence type="ECO:0000313" key="3">
    <source>
        <dbReference type="Proteomes" id="UP000311919"/>
    </source>
</evidence>
<reference evidence="2 3" key="1">
    <citation type="submission" date="2019-03" db="EMBL/GenBank/DDBJ databases">
        <title>An improved genome assembly of the fluke Schistosoma japonicum.</title>
        <authorList>
            <person name="Hu W."/>
            <person name="Luo F."/>
            <person name="Yin M."/>
            <person name="Mo X."/>
            <person name="Sun C."/>
            <person name="Wu Q."/>
            <person name="Zhu B."/>
            <person name="Xiang M."/>
            <person name="Wang J."/>
            <person name="Wang Y."/>
            <person name="Zhang T."/>
            <person name="Xu B."/>
            <person name="Zheng H."/>
            <person name="Feng Z."/>
        </authorList>
    </citation>
    <scope>NUCLEOTIDE SEQUENCE [LARGE SCALE GENOMIC DNA]</scope>
    <source>
        <strain evidence="2">HuSjv2</strain>
        <tissue evidence="2">Worms</tissue>
    </source>
</reference>
<protein>
    <submittedName>
        <fullName evidence="2">Uncharacterized protein</fullName>
    </submittedName>
</protein>
<feature type="non-terminal residue" evidence="2">
    <location>
        <position position="1"/>
    </location>
</feature>
<name>A0A4Z2CK00_SCHJA</name>
<dbReference type="Proteomes" id="UP000311919">
    <property type="component" value="Unassembled WGS sequence"/>
</dbReference>
<evidence type="ECO:0000313" key="2">
    <source>
        <dbReference type="EMBL" id="TNN04597.1"/>
    </source>
</evidence>
<sequence>VTQGLRKKLPDDNMSPPAVEHSRQHQEHTAARFRLGWQCGSHPVPPCLLVFSPGRFDRQSLPPDRMGPRLELAQLRPLRLESAGVITKKRHTSGSCEESQMGWLAVPVSGLASCNKNLAETPVLQRRTKALWTPSCWGPRPRAEGW</sequence>
<dbReference type="EMBL" id="SKCS01001346">
    <property type="protein sequence ID" value="TNN04597.1"/>
    <property type="molecule type" value="Genomic_DNA"/>
</dbReference>
<comment type="caution">
    <text evidence="2">The sequence shown here is derived from an EMBL/GenBank/DDBJ whole genome shotgun (WGS) entry which is preliminary data.</text>
</comment>